<sequence length="368" mass="39337">MSSIPRDDRPSQPDTNDETVILGIDTHKDFHVAFVISVQGNSLGHRIFATTATGYQQLLDWASGFGKLKRAGVEGTSSYGIAVTRVLRAAGVVVLEVNRPDKANRRRRGKTDVIDAETAARAVLAGRATAVAKTGDGPAEVLRMLEMAKDSAIKSRSQAINQLKAVIVRANPALREALTGLSNARLVRRCADLDCSAPTTSVGAAAYTLRSLARRILALTGEIDDLKTHIAAAIATSHPALLDCYGVGPDTAAALLIAAGDNPDRLRSEASFAALCGVSPIEASSGKTIRRRLNRGGDRQANSALYTVVIARLRWDTATKSYIARREADGKSRREAIRCLKRYIARELYRIITESQPGPAATALLTAA</sequence>
<dbReference type="PANTHER" id="PTHR33055:SF16">
    <property type="entry name" value="TRANSPOSASE FOR INSERTION SEQUENCE ELEMENT IS1547"/>
    <property type="match status" value="1"/>
</dbReference>
<dbReference type="GO" id="GO:0006313">
    <property type="term" value="P:DNA transposition"/>
    <property type="evidence" value="ECO:0007669"/>
    <property type="project" value="InterPro"/>
</dbReference>
<evidence type="ECO:0000313" key="4">
    <source>
        <dbReference type="Proteomes" id="UP000255082"/>
    </source>
</evidence>
<proteinExistence type="predicted"/>
<dbReference type="InterPro" id="IPR002525">
    <property type="entry name" value="Transp_IS110-like_N"/>
</dbReference>
<dbReference type="Proteomes" id="UP000255082">
    <property type="component" value="Unassembled WGS sequence"/>
</dbReference>
<organism evidence="3 4">
    <name type="scientific">Nocardia africana</name>
    <dbReference type="NCBI Taxonomy" id="134964"/>
    <lineage>
        <taxon>Bacteria</taxon>
        <taxon>Bacillati</taxon>
        <taxon>Actinomycetota</taxon>
        <taxon>Actinomycetes</taxon>
        <taxon>Mycobacteriales</taxon>
        <taxon>Nocardiaceae</taxon>
        <taxon>Nocardia</taxon>
    </lineage>
</organism>
<dbReference type="GO" id="GO:0004803">
    <property type="term" value="F:transposase activity"/>
    <property type="evidence" value="ECO:0007669"/>
    <property type="project" value="InterPro"/>
</dbReference>
<name>A0A378X4Z9_9NOCA</name>
<dbReference type="Pfam" id="PF02371">
    <property type="entry name" value="Transposase_20"/>
    <property type="match status" value="1"/>
</dbReference>
<evidence type="ECO:0000313" key="3">
    <source>
        <dbReference type="EMBL" id="SUA48666.1"/>
    </source>
</evidence>
<reference evidence="3 4" key="1">
    <citation type="submission" date="2018-06" db="EMBL/GenBank/DDBJ databases">
        <authorList>
            <consortium name="Pathogen Informatics"/>
            <person name="Doyle S."/>
        </authorList>
    </citation>
    <scope>NUCLEOTIDE SEQUENCE [LARGE SCALE GENOMIC DNA]</scope>
    <source>
        <strain evidence="3 4">NCTC13184</strain>
    </source>
</reference>
<dbReference type="InterPro" id="IPR003346">
    <property type="entry name" value="Transposase_20"/>
</dbReference>
<dbReference type="PANTHER" id="PTHR33055">
    <property type="entry name" value="TRANSPOSASE FOR INSERTION SEQUENCE ELEMENT IS1111A"/>
    <property type="match status" value="1"/>
</dbReference>
<accession>A0A378X4Z9</accession>
<evidence type="ECO:0000259" key="1">
    <source>
        <dbReference type="Pfam" id="PF01548"/>
    </source>
</evidence>
<feature type="domain" description="Transposase IS110-like N-terminal" evidence="1">
    <location>
        <begin position="22"/>
        <end position="172"/>
    </location>
</feature>
<protein>
    <submittedName>
        <fullName evidence="3">Transposase IS116/IS110/IS902 family</fullName>
    </submittedName>
</protein>
<dbReference type="NCBIfam" id="NF033542">
    <property type="entry name" value="transpos_IS110"/>
    <property type="match status" value="1"/>
</dbReference>
<gene>
    <name evidence="3" type="ORF">NCTC13184_07221</name>
</gene>
<dbReference type="Pfam" id="PF01548">
    <property type="entry name" value="DEDD_Tnp_IS110"/>
    <property type="match status" value="1"/>
</dbReference>
<dbReference type="RefSeq" id="WP_372464294.1">
    <property type="nucleotide sequence ID" value="NZ_JAJFOE010000002.1"/>
</dbReference>
<dbReference type="EMBL" id="UGRU01000001">
    <property type="protein sequence ID" value="SUA48666.1"/>
    <property type="molecule type" value="Genomic_DNA"/>
</dbReference>
<evidence type="ECO:0000259" key="2">
    <source>
        <dbReference type="Pfam" id="PF02371"/>
    </source>
</evidence>
<dbReference type="AlphaFoldDB" id="A0A378X4Z9"/>
<feature type="domain" description="Transposase IS116/IS110/IS902 C-terminal" evidence="2">
    <location>
        <begin position="241"/>
        <end position="322"/>
    </location>
</feature>
<dbReference type="InterPro" id="IPR047650">
    <property type="entry name" value="Transpos_IS110"/>
</dbReference>
<dbReference type="GO" id="GO:0003677">
    <property type="term" value="F:DNA binding"/>
    <property type="evidence" value="ECO:0007669"/>
    <property type="project" value="InterPro"/>
</dbReference>